<evidence type="ECO:0000256" key="6">
    <source>
        <dbReference type="ARBA" id="ARBA00023136"/>
    </source>
</evidence>
<evidence type="ECO:0000259" key="7">
    <source>
        <dbReference type="PROSITE" id="PS50859"/>
    </source>
</evidence>
<evidence type="ECO:0000256" key="1">
    <source>
        <dbReference type="ARBA" id="ARBA00004163"/>
    </source>
</evidence>
<keyword evidence="6" id="KW-0472">Membrane</keyword>
<gene>
    <name evidence="8" type="ORF">ACJRO7_006151</name>
</gene>
<keyword evidence="5" id="KW-0175">Coiled coil</keyword>
<keyword evidence="4" id="KW-0653">Protein transport</keyword>
<evidence type="ECO:0000256" key="4">
    <source>
        <dbReference type="ARBA" id="ARBA00022927"/>
    </source>
</evidence>
<feature type="domain" description="Longin" evidence="7">
    <location>
        <begin position="6"/>
        <end position="121"/>
    </location>
</feature>
<name>A0ABD3IKN6_EUCGL</name>
<protein>
    <recommendedName>
        <fullName evidence="7">Longin domain-containing protein</fullName>
    </recommendedName>
</protein>
<dbReference type="GO" id="GO:0015031">
    <property type="term" value="P:protein transport"/>
    <property type="evidence" value="ECO:0007669"/>
    <property type="project" value="UniProtKB-KW"/>
</dbReference>
<dbReference type="AlphaFoldDB" id="A0ABD3IKN6"/>
<accession>A0ABD3IKN6</accession>
<dbReference type="Pfam" id="PF13774">
    <property type="entry name" value="Longin"/>
    <property type="match status" value="1"/>
</dbReference>
<keyword evidence="9" id="KW-1185">Reference proteome</keyword>
<comment type="similarity">
    <text evidence="3">Belongs to the synaptobrevin family.</text>
</comment>
<dbReference type="GO" id="GO:0000139">
    <property type="term" value="C:Golgi membrane"/>
    <property type="evidence" value="ECO:0007669"/>
    <property type="project" value="UniProtKB-SubCell"/>
</dbReference>
<evidence type="ECO:0000256" key="3">
    <source>
        <dbReference type="ARBA" id="ARBA00008025"/>
    </source>
</evidence>
<dbReference type="InterPro" id="IPR011012">
    <property type="entry name" value="Longin-like_dom_sf"/>
</dbReference>
<dbReference type="Gene3D" id="3.30.450.50">
    <property type="entry name" value="Longin domain"/>
    <property type="match status" value="1"/>
</dbReference>
<dbReference type="SMART" id="SM01270">
    <property type="entry name" value="Longin"/>
    <property type="match status" value="1"/>
</dbReference>
<dbReference type="InterPro" id="IPR010908">
    <property type="entry name" value="Longin_dom"/>
</dbReference>
<dbReference type="PANTHER" id="PTHR45837">
    <property type="entry name" value="VESICLE-TRAFFICKING PROTEIN SEC22B"/>
    <property type="match status" value="1"/>
</dbReference>
<dbReference type="Proteomes" id="UP001634007">
    <property type="component" value="Unassembled WGS sequence"/>
</dbReference>
<organism evidence="8 9">
    <name type="scientific">Eucalyptus globulus</name>
    <name type="common">Tasmanian blue gum</name>
    <dbReference type="NCBI Taxonomy" id="34317"/>
    <lineage>
        <taxon>Eukaryota</taxon>
        <taxon>Viridiplantae</taxon>
        <taxon>Streptophyta</taxon>
        <taxon>Embryophyta</taxon>
        <taxon>Tracheophyta</taxon>
        <taxon>Spermatophyta</taxon>
        <taxon>Magnoliopsida</taxon>
        <taxon>eudicotyledons</taxon>
        <taxon>Gunneridae</taxon>
        <taxon>Pentapetalae</taxon>
        <taxon>rosids</taxon>
        <taxon>malvids</taxon>
        <taxon>Myrtales</taxon>
        <taxon>Myrtaceae</taxon>
        <taxon>Myrtoideae</taxon>
        <taxon>Eucalypteae</taxon>
        <taxon>Eucalyptus</taxon>
    </lineage>
</organism>
<reference evidence="8 9" key="1">
    <citation type="submission" date="2024-11" db="EMBL/GenBank/DDBJ databases">
        <title>Chromosome-level genome assembly of Eucalyptus globulus Labill. provides insights into its genome evolution.</title>
        <authorList>
            <person name="Li X."/>
        </authorList>
    </citation>
    <scope>NUCLEOTIDE SEQUENCE [LARGE SCALE GENOMIC DNA]</scope>
    <source>
        <strain evidence="8">CL2024</strain>
        <tissue evidence="8">Fresh tender leaves</tissue>
    </source>
</reference>
<dbReference type="GO" id="GO:0005789">
    <property type="term" value="C:endoplasmic reticulum membrane"/>
    <property type="evidence" value="ECO:0007669"/>
    <property type="project" value="UniProtKB-SubCell"/>
</dbReference>
<dbReference type="InterPro" id="IPR044565">
    <property type="entry name" value="Sec22"/>
</dbReference>
<evidence type="ECO:0000256" key="2">
    <source>
        <dbReference type="ARBA" id="ARBA00004394"/>
    </source>
</evidence>
<evidence type="ECO:0000313" key="9">
    <source>
        <dbReference type="Proteomes" id="UP001634007"/>
    </source>
</evidence>
<dbReference type="SUPFAM" id="SSF64356">
    <property type="entry name" value="SNARE-like"/>
    <property type="match status" value="1"/>
</dbReference>
<sequence length="221" mass="25359">MVKLTIVGRVKDGLPLAQGHRYITDDNGIFGFYKQQAELVLEEIARGALESPKMTIHVDHHSFYYLVEDGVCFIVLCESSYPRKLAFHYLQDLQTEFDKFDKRILDKITRSYSFVKFDSVIANIRKQYIDTRTQANLSKLKANRKKDDSIVTTHISEIARRRARNLEILESTTAMNAPVSPLWGSSRMEVIAMKWTPIALIVSVAAFLLWARVNLVESYVV</sequence>
<comment type="caution">
    <text evidence="8">The sequence shown here is derived from an EMBL/GenBank/DDBJ whole genome shotgun (WGS) entry which is preliminary data.</text>
</comment>
<keyword evidence="4" id="KW-0813">Transport</keyword>
<comment type="subcellular location">
    <subcellularLocation>
        <location evidence="1">Endoplasmic reticulum membrane</location>
        <topology evidence="1">Single-pass type IV membrane protein</topology>
    </subcellularLocation>
    <subcellularLocation>
        <location evidence="2">Golgi apparatus membrane</location>
    </subcellularLocation>
</comment>
<evidence type="ECO:0000256" key="5">
    <source>
        <dbReference type="ARBA" id="ARBA00023054"/>
    </source>
</evidence>
<dbReference type="EMBL" id="JBJKBG010000011">
    <property type="protein sequence ID" value="KAL3714162.1"/>
    <property type="molecule type" value="Genomic_DNA"/>
</dbReference>
<proteinExistence type="inferred from homology"/>
<dbReference type="CDD" id="cd14824">
    <property type="entry name" value="Longin"/>
    <property type="match status" value="1"/>
</dbReference>
<evidence type="ECO:0000313" key="8">
    <source>
        <dbReference type="EMBL" id="KAL3714162.1"/>
    </source>
</evidence>
<dbReference type="PROSITE" id="PS50859">
    <property type="entry name" value="LONGIN"/>
    <property type="match status" value="1"/>
</dbReference>